<sequence>MRIHVLGPAGTDSERAARHWRQPSKTPALIEFWPSYTELFRSLADFAGDHIVMPAGYVDRAEETSWVDLHFGAYGRLTLEEVFALPTMTMAILEQERFACESIALQPATEGLLQASDQFSGDCPRVYVPSKPIALTRMLEDKLHYCLTTLPKWSPDEWRDLGVAVKDTFSPTMVWCVYRVR</sequence>
<protein>
    <submittedName>
        <fullName evidence="1">Uncharacterized protein</fullName>
    </submittedName>
</protein>
<dbReference type="AlphaFoldDB" id="A0AAU7VSC0"/>
<accession>A0AAU7VSC0</accession>
<name>A0AAU7VSC0_9MICO</name>
<reference evidence="1" key="1">
    <citation type="submission" date="2024-06" db="EMBL/GenBank/DDBJ databases">
        <title>Draft genome sequence of Microbacterium sp. strain A8/3-1, isolated from Oxytropis tragacanthoides Fisch. ex DC. Root nodules in the Altai region of Russia.</title>
        <authorList>
            <person name="Sazanova A."/>
            <person name="Guro P."/>
            <person name="Kuznetsova I."/>
            <person name="Belimov A."/>
            <person name="Safronova V."/>
        </authorList>
    </citation>
    <scope>NUCLEOTIDE SEQUENCE</scope>
    <source>
        <strain evidence="1">A8/3-1</strain>
    </source>
</reference>
<gene>
    <name evidence="1" type="ORF">ABS642_11385</name>
</gene>
<proteinExistence type="predicted"/>
<evidence type="ECO:0000313" key="1">
    <source>
        <dbReference type="EMBL" id="XBX76517.1"/>
    </source>
</evidence>
<organism evidence="1">
    <name type="scientific">Microbacterium sp. A8/3-1</name>
    <dbReference type="NCBI Taxonomy" id="3160749"/>
    <lineage>
        <taxon>Bacteria</taxon>
        <taxon>Bacillati</taxon>
        <taxon>Actinomycetota</taxon>
        <taxon>Actinomycetes</taxon>
        <taxon>Micrococcales</taxon>
        <taxon>Microbacteriaceae</taxon>
        <taxon>Microbacterium</taxon>
    </lineage>
</organism>
<dbReference type="RefSeq" id="WP_350350152.1">
    <property type="nucleotide sequence ID" value="NZ_CP158357.1"/>
</dbReference>
<dbReference type="EMBL" id="CP158357">
    <property type="protein sequence ID" value="XBX76517.1"/>
    <property type="molecule type" value="Genomic_DNA"/>
</dbReference>